<evidence type="ECO:0000259" key="1">
    <source>
        <dbReference type="SMART" id="SM00382"/>
    </source>
</evidence>
<dbReference type="Pfam" id="PF07728">
    <property type="entry name" value="AAA_5"/>
    <property type="match status" value="1"/>
</dbReference>
<gene>
    <name evidence="2" type="primary">mcrB</name>
    <name evidence="2" type="ORF">ABIV_2440</name>
    <name evidence="3" type="ORF">CRV05_06295</name>
</gene>
<reference evidence="3 5" key="1">
    <citation type="submission" date="2017-10" db="EMBL/GenBank/DDBJ databases">
        <title>Genomics of the genus Arcobacter.</title>
        <authorList>
            <person name="Perez-Cataluna A."/>
            <person name="Figueras M.J."/>
        </authorList>
    </citation>
    <scope>NUCLEOTIDE SEQUENCE [LARGE SCALE GENOMIC DNA]</scope>
    <source>
        <strain evidence="3 5">CECT 7835</strain>
    </source>
</reference>
<dbReference type="PANTHER" id="PTHR37291:SF1">
    <property type="entry name" value="TYPE IV METHYL-DIRECTED RESTRICTION ENZYME ECOKMCRB SUBUNIT"/>
    <property type="match status" value="1"/>
</dbReference>
<accession>A0AAX2A925</accession>
<dbReference type="GO" id="GO:0016887">
    <property type="term" value="F:ATP hydrolysis activity"/>
    <property type="evidence" value="ECO:0007669"/>
    <property type="project" value="InterPro"/>
</dbReference>
<dbReference type="InterPro" id="IPR011704">
    <property type="entry name" value="ATPase_dyneun-rel_AAA"/>
</dbReference>
<proteinExistence type="predicted"/>
<dbReference type="InterPro" id="IPR003593">
    <property type="entry name" value="AAA+_ATPase"/>
</dbReference>
<dbReference type="EMBL" id="PDKM01000003">
    <property type="protein sequence ID" value="RXK09989.1"/>
    <property type="molecule type" value="Genomic_DNA"/>
</dbReference>
<feature type="domain" description="AAA+ ATPase" evidence="1">
    <location>
        <begin position="139"/>
        <end position="445"/>
    </location>
</feature>
<evidence type="ECO:0000313" key="3">
    <source>
        <dbReference type="EMBL" id="RXK09989.1"/>
    </source>
</evidence>
<reference evidence="2 4" key="2">
    <citation type="submission" date="2018-07" db="EMBL/GenBank/DDBJ databases">
        <title>Complete genome of the Arcobacter bivalviorum type strain LMG 26154.</title>
        <authorList>
            <person name="Miller W.G."/>
            <person name="Yee E."/>
            <person name="Bono J.L."/>
        </authorList>
    </citation>
    <scope>NUCLEOTIDE SEQUENCE [LARGE SCALE GENOMIC DNA]</scope>
    <source>
        <strain evidence="2 4">LMG 26154</strain>
    </source>
</reference>
<evidence type="ECO:0000313" key="2">
    <source>
        <dbReference type="EMBL" id="AXH13411.1"/>
    </source>
</evidence>
<dbReference type="SMART" id="SM00382">
    <property type="entry name" value="AAA"/>
    <property type="match status" value="1"/>
</dbReference>
<evidence type="ECO:0000313" key="4">
    <source>
        <dbReference type="Proteomes" id="UP000253850"/>
    </source>
</evidence>
<dbReference type="GO" id="GO:0005524">
    <property type="term" value="F:ATP binding"/>
    <property type="evidence" value="ECO:0007669"/>
    <property type="project" value="InterPro"/>
</dbReference>
<organism evidence="3 5">
    <name type="scientific">Halarcobacter bivalviorum</name>
    <dbReference type="NCBI Taxonomy" id="663364"/>
    <lineage>
        <taxon>Bacteria</taxon>
        <taxon>Pseudomonadati</taxon>
        <taxon>Campylobacterota</taxon>
        <taxon>Epsilonproteobacteria</taxon>
        <taxon>Campylobacterales</taxon>
        <taxon>Arcobacteraceae</taxon>
        <taxon>Halarcobacter</taxon>
    </lineage>
</organism>
<name>A0AAX2A925_9BACT</name>
<dbReference type="InterPro" id="IPR027417">
    <property type="entry name" value="P-loop_NTPase"/>
</dbReference>
<keyword evidence="5" id="KW-1185">Reference proteome</keyword>
<dbReference type="EMBL" id="CP031217">
    <property type="protein sequence ID" value="AXH13411.1"/>
    <property type="molecule type" value="Genomic_DNA"/>
</dbReference>
<dbReference type="SUPFAM" id="SSF52540">
    <property type="entry name" value="P-loop containing nucleoside triphosphate hydrolases"/>
    <property type="match status" value="1"/>
</dbReference>
<protein>
    <submittedName>
        <fullName evidence="2">Type IV methyl-directed restriction system, component McrB</fullName>
    </submittedName>
</protein>
<evidence type="ECO:0000313" key="5">
    <source>
        <dbReference type="Proteomes" id="UP000289193"/>
    </source>
</evidence>
<dbReference type="InterPro" id="IPR052934">
    <property type="entry name" value="Methyl-DNA_Rec/Restrict_Enz"/>
</dbReference>
<dbReference type="PANTHER" id="PTHR37291">
    <property type="entry name" value="5-METHYLCYTOSINE-SPECIFIC RESTRICTION ENZYME B"/>
    <property type="match status" value="1"/>
</dbReference>
<dbReference type="Gene3D" id="3.40.50.300">
    <property type="entry name" value="P-loop containing nucleotide triphosphate hydrolases"/>
    <property type="match status" value="2"/>
</dbReference>
<dbReference type="Proteomes" id="UP000289193">
    <property type="component" value="Unassembled WGS sequence"/>
</dbReference>
<dbReference type="Proteomes" id="UP000253850">
    <property type="component" value="Chromosome"/>
</dbReference>
<dbReference type="AlphaFoldDB" id="A0AAX2A925"/>
<dbReference type="REBASE" id="263378">
    <property type="entry name" value="Abi26154McrBCP"/>
</dbReference>
<dbReference type="KEGG" id="hbv:ABIV_2440"/>
<dbReference type="RefSeq" id="WP_114840194.1">
    <property type="nucleotide sequence ID" value="NZ_CP031217.1"/>
</dbReference>
<sequence length="518" mass="61495">MPDYTKYDFNEKKELSKNRLVLEVVCKYVNEHPNISYEELKKVFPDSFGKANLGIIKNEDEIIKWEEDGRLEKREKRFFSNHDEVIYFDNKKLYVSSQWGGERFDRFLNYVKNELGYKIEKSNDSLVVEELYNENNNIKTKNIMLYGAPGVGKTYNYKKLISLVEGGDFSESEIFDFIVNDKDDEIKKDSIEELYKDIKKEKRMEFVTFHQSYSYEDFIEGFRPTESGNIKLEDGILKRLVNEAETNLLKSKSEITQAIFKEALEEFLSDSIENEELLKVNLKRKDSYFYIYDYNEKTIYFEKKNQDRSHTLSLITLEKMYYEEANTIIKGGLAPYYNAILDELLKIKRKKHIKKEKQKNFYIVIDEINRGNISKIFGELITLIEEDKRGKKEYEVTLPYSKEKFLIPKNLYIIATMNSTDKSIATIDIALRRRFTFLKMTPKPERVTNIAARNLMIKINEFIEKTRGEEFMLGHSYFMCGLDLEFIKEYKIKPLLEEYFYGDEENYKKVVEILGKEV</sequence>